<feature type="compositionally biased region" description="Pro residues" evidence="2">
    <location>
        <begin position="12"/>
        <end position="24"/>
    </location>
</feature>
<gene>
    <name evidence="4" type="ORF">IWQ60_009805</name>
</gene>
<feature type="region of interest" description="Disordered" evidence="2">
    <location>
        <begin position="1"/>
        <end position="48"/>
    </location>
</feature>
<organism evidence="4 5">
    <name type="scientific">Tieghemiomyces parasiticus</name>
    <dbReference type="NCBI Taxonomy" id="78921"/>
    <lineage>
        <taxon>Eukaryota</taxon>
        <taxon>Fungi</taxon>
        <taxon>Fungi incertae sedis</taxon>
        <taxon>Zoopagomycota</taxon>
        <taxon>Kickxellomycotina</taxon>
        <taxon>Dimargaritomycetes</taxon>
        <taxon>Dimargaritales</taxon>
        <taxon>Dimargaritaceae</taxon>
        <taxon>Tieghemiomyces</taxon>
    </lineage>
</organism>
<keyword evidence="3" id="KW-1133">Transmembrane helix</keyword>
<keyword evidence="1" id="KW-0175">Coiled coil</keyword>
<proteinExistence type="predicted"/>
<reference evidence="4" key="1">
    <citation type="submission" date="2022-07" db="EMBL/GenBank/DDBJ databases">
        <title>Phylogenomic reconstructions and comparative analyses of Kickxellomycotina fungi.</title>
        <authorList>
            <person name="Reynolds N.K."/>
            <person name="Stajich J.E."/>
            <person name="Barry K."/>
            <person name="Grigoriev I.V."/>
            <person name="Crous P."/>
            <person name="Smith M.E."/>
        </authorList>
    </citation>
    <scope>NUCLEOTIDE SEQUENCE</scope>
    <source>
        <strain evidence="4">RSA 861</strain>
    </source>
</reference>
<feature type="transmembrane region" description="Helical" evidence="3">
    <location>
        <begin position="387"/>
        <end position="409"/>
    </location>
</feature>
<dbReference type="EMBL" id="JANBPT010000861">
    <property type="protein sequence ID" value="KAJ1912142.1"/>
    <property type="molecule type" value="Genomic_DNA"/>
</dbReference>
<evidence type="ECO:0000256" key="3">
    <source>
        <dbReference type="SAM" id="Phobius"/>
    </source>
</evidence>
<feature type="coiled-coil region" evidence="1">
    <location>
        <begin position="239"/>
        <end position="273"/>
    </location>
</feature>
<evidence type="ECO:0000256" key="2">
    <source>
        <dbReference type="SAM" id="MobiDB-lite"/>
    </source>
</evidence>
<sequence length="461" mass="50771">MAPPALDAQADPPAPPAFATPRRPPAPHRQVATPLTPRGATPRRPAFEPDLDAYRSFDLISFATPHFSRTPGVRTAALRRTEASSPAVRRLFTGRASEPWAPASPGPKHIRGRGGPPAGEPAGFPGECRPVLAPTPEPSSVEPTTQTPLRPWDLQPLLDLFPDFYPTATNPVPDTLFHDLTQVLGHLRTDLRTTLGELETTHDRTCARIRTDLTGAVDTMLLPDISSDHPPGEDLFQEVAQLKVRLESTNAELHRLRTELERQSEREVELDAQIEEAGDTLATLQLQLQDEHLEHTLETSLAVHHICSPLREPLLTQTYGDVVNRGTAVGDQSVFKTRQALLDRPLRPGLQVFTCGTPDAPSQLTAFVSPLRQAYHHFVVTLYRSGFTMLGLLGLCLLLELLVLCVIYTGPPAWLQSAQPIGRQLRQSWTAWAVRRGRLIYDAANAAAPHWVARLHELGLL</sequence>
<comment type="caution">
    <text evidence="4">The sequence shown here is derived from an EMBL/GenBank/DDBJ whole genome shotgun (WGS) entry which is preliminary data.</text>
</comment>
<name>A0A9W7ZLT0_9FUNG</name>
<evidence type="ECO:0000313" key="5">
    <source>
        <dbReference type="Proteomes" id="UP001150569"/>
    </source>
</evidence>
<keyword evidence="3" id="KW-0472">Membrane</keyword>
<keyword evidence="5" id="KW-1185">Reference proteome</keyword>
<dbReference type="AlphaFoldDB" id="A0A9W7ZLT0"/>
<feature type="compositionally biased region" description="Low complexity" evidence="2">
    <location>
        <begin position="138"/>
        <end position="151"/>
    </location>
</feature>
<evidence type="ECO:0000313" key="4">
    <source>
        <dbReference type="EMBL" id="KAJ1912142.1"/>
    </source>
</evidence>
<dbReference type="OrthoDB" id="10680661at2759"/>
<protein>
    <submittedName>
        <fullName evidence="4">Uncharacterized protein</fullName>
    </submittedName>
</protein>
<feature type="compositionally biased region" description="Low complexity" evidence="2">
    <location>
        <begin position="1"/>
        <end position="11"/>
    </location>
</feature>
<feature type="region of interest" description="Disordered" evidence="2">
    <location>
        <begin position="91"/>
        <end position="151"/>
    </location>
</feature>
<evidence type="ECO:0000256" key="1">
    <source>
        <dbReference type="SAM" id="Coils"/>
    </source>
</evidence>
<keyword evidence="3" id="KW-0812">Transmembrane</keyword>
<dbReference type="Proteomes" id="UP001150569">
    <property type="component" value="Unassembled WGS sequence"/>
</dbReference>
<accession>A0A9W7ZLT0</accession>